<dbReference type="Pfam" id="PF01494">
    <property type="entry name" value="FAD_binding_3"/>
    <property type="match status" value="1"/>
</dbReference>
<dbReference type="AlphaFoldDB" id="A0A2V1E4P1"/>
<dbReference type="Proteomes" id="UP000244855">
    <property type="component" value="Unassembled WGS sequence"/>
</dbReference>
<keyword evidence="1" id="KW-0285">Flavoprotein</keyword>
<dbReference type="OrthoDB" id="2690153at2759"/>
<dbReference type="PANTHER" id="PTHR43004:SF8">
    <property type="entry name" value="FAD-BINDING DOMAIN-CONTAINING PROTEIN-RELATED"/>
    <property type="match status" value="1"/>
</dbReference>
<organism evidence="5 6">
    <name type="scientific">Periconia macrospinosa</name>
    <dbReference type="NCBI Taxonomy" id="97972"/>
    <lineage>
        <taxon>Eukaryota</taxon>
        <taxon>Fungi</taxon>
        <taxon>Dikarya</taxon>
        <taxon>Ascomycota</taxon>
        <taxon>Pezizomycotina</taxon>
        <taxon>Dothideomycetes</taxon>
        <taxon>Pleosporomycetidae</taxon>
        <taxon>Pleosporales</taxon>
        <taxon>Massarineae</taxon>
        <taxon>Periconiaceae</taxon>
        <taxon>Periconia</taxon>
    </lineage>
</organism>
<dbReference type="STRING" id="97972.A0A2V1E4P1"/>
<accession>A0A2V1E4P1</accession>
<dbReference type="Pfam" id="PF21274">
    <property type="entry name" value="Rng_hyd_C"/>
    <property type="match status" value="1"/>
</dbReference>
<reference evidence="5 6" key="1">
    <citation type="journal article" date="2018" name="Sci. Rep.">
        <title>Comparative genomics provides insights into the lifestyle and reveals functional heterogeneity of dark septate endophytic fungi.</title>
        <authorList>
            <person name="Knapp D.G."/>
            <person name="Nemeth J.B."/>
            <person name="Barry K."/>
            <person name="Hainaut M."/>
            <person name="Henrissat B."/>
            <person name="Johnson J."/>
            <person name="Kuo A."/>
            <person name="Lim J.H.P."/>
            <person name="Lipzen A."/>
            <person name="Nolan M."/>
            <person name="Ohm R.A."/>
            <person name="Tamas L."/>
            <person name="Grigoriev I.V."/>
            <person name="Spatafora J.W."/>
            <person name="Nagy L.G."/>
            <person name="Kovacs G.M."/>
        </authorList>
    </citation>
    <scope>NUCLEOTIDE SEQUENCE [LARGE SCALE GENOMIC DNA]</scope>
    <source>
        <strain evidence="5 6">DSE2036</strain>
    </source>
</reference>
<protein>
    <recommendedName>
        <fullName evidence="4">FAD-binding domain-containing protein</fullName>
    </recommendedName>
</protein>
<evidence type="ECO:0000259" key="4">
    <source>
        <dbReference type="Pfam" id="PF01494"/>
    </source>
</evidence>
<sequence>MATNNGTSNINPDITDVDFLVVGLGPAGGSLGCFLAQNGLKGLMITNRPSHADTPRAHITNMAALDCLRDIGLDKDCYEVGTTGELMAHTTWSSSLAGEEYARIYSWGNSPSRKGDYELASPSVPIDLPQSQMEPILTRYATHNGFRCRFDTEHVSFEQLGNDEGVVSTLRDVITGHTYRVKSRYLFGADGGRSRIAKALELPFTEKPGGGNAVNVLAEVDLAHLMKNRIGNLHWVLQPDRETPDWAFLGCVRMVKPWHEWVFGFAPRPWVGREARSHEEYVDRIRELIGDNSADVKIKNVSTWVINETYADLYSKGNVFCLGDAVHRHPPNHGLGSNTCIQDAHNLAWKVAYVQRGWAGKELLSSYNDERQPVGQDVVTQANKSSRNHMKIWQVLGCFEPDSKAGKAALSILKEDSTLGQQRRNELQDAIRLINREEHGLGIEMNQRYRSTAIYLEDEKDGPPPFDKDPLEYYQPTTYPGSRLPHAWLSEAIPSKPISTIDLAGKTSFTLITGIGGDGWRHAAETATKTLGGVPLTVYQIGFRQQYEDRYSDWAHQRGVTESGCVLVRPDYFVAWRCTAWEDGNAEKLVHVLRTILSR</sequence>
<dbReference type="Gene3D" id="3.40.30.120">
    <property type="match status" value="1"/>
</dbReference>
<dbReference type="Gene3D" id="3.50.50.60">
    <property type="entry name" value="FAD/NAD(P)-binding domain"/>
    <property type="match status" value="1"/>
</dbReference>
<dbReference type="GO" id="GO:0016709">
    <property type="term" value="F:oxidoreductase activity, acting on paired donors, with incorporation or reduction of molecular oxygen, NAD(P)H as one donor, and incorporation of one atom of oxygen"/>
    <property type="evidence" value="ECO:0007669"/>
    <property type="project" value="UniProtKB-ARBA"/>
</dbReference>
<evidence type="ECO:0000313" key="6">
    <source>
        <dbReference type="Proteomes" id="UP000244855"/>
    </source>
</evidence>
<dbReference type="GO" id="GO:0071949">
    <property type="term" value="F:FAD binding"/>
    <property type="evidence" value="ECO:0007669"/>
    <property type="project" value="InterPro"/>
</dbReference>
<feature type="domain" description="FAD-binding" evidence="4">
    <location>
        <begin position="17"/>
        <end position="381"/>
    </location>
</feature>
<keyword evidence="6" id="KW-1185">Reference proteome</keyword>
<dbReference type="InterPro" id="IPR050641">
    <property type="entry name" value="RIFMO-like"/>
</dbReference>
<name>A0A2V1E4P1_9PLEO</name>
<gene>
    <name evidence="5" type="ORF">DM02DRAFT_693257</name>
</gene>
<evidence type="ECO:0000313" key="5">
    <source>
        <dbReference type="EMBL" id="PVI04190.1"/>
    </source>
</evidence>
<keyword evidence="3" id="KW-0560">Oxidoreductase</keyword>
<dbReference type="PRINTS" id="PR00420">
    <property type="entry name" value="RNGMNOXGNASE"/>
</dbReference>
<dbReference type="SUPFAM" id="SSF51905">
    <property type="entry name" value="FAD/NAD(P)-binding domain"/>
    <property type="match status" value="1"/>
</dbReference>
<evidence type="ECO:0000256" key="2">
    <source>
        <dbReference type="ARBA" id="ARBA00022827"/>
    </source>
</evidence>
<keyword evidence="2" id="KW-0274">FAD</keyword>
<dbReference type="EMBL" id="KZ805323">
    <property type="protein sequence ID" value="PVI04190.1"/>
    <property type="molecule type" value="Genomic_DNA"/>
</dbReference>
<proteinExistence type="predicted"/>
<dbReference type="InterPro" id="IPR036188">
    <property type="entry name" value="FAD/NAD-bd_sf"/>
</dbReference>
<evidence type="ECO:0000256" key="1">
    <source>
        <dbReference type="ARBA" id="ARBA00022630"/>
    </source>
</evidence>
<dbReference type="InterPro" id="IPR002938">
    <property type="entry name" value="FAD-bd"/>
</dbReference>
<evidence type="ECO:0000256" key="3">
    <source>
        <dbReference type="ARBA" id="ARBA00023002"/>
    </source>
</evidence>
<dbReference type="Gene3D" id="3.30.9.10">
    <property type="entry name" value="D-Amino Acid Oxidase, subunit A, domain 2"/>
    <property type="match status" value="1"/>
</dbReference>
<dbReference type="PANTHER" id="PTHR43004">
    <property type="entry name" value="TRK SYSTEM POTASSIUM UPTAKE PROTEIN"/>
    <property type="match status" value="1"/>
</dbReference>